<keyword evidence="4 9" id="KW-0812">Transmembrane</keyword>
<gene>
    <name evidence="10" type="ORF">S06H3_60020</name>
</gene>
<reference evidence="10" key="1">
    <citation type="journal article" date="2014" name="Front. Microbiol.">
        <title>High frequency of phylogenetically diverse reductive dehalogenase-homologous genes in deep subseafloor sedimentary metagenomes.</title>
        <authorList>
            <person name="Kawai M."/>
            <person name="Futagami T."/>
            <person name="Toyoda A."/>
            <person name="Takaki Y."/>
            <person name="Nishi S."/>
            <person name="Hori S."/>
            <person name="Arai W."/>
            <person name="Tsubouchi T."/>
            <person name="Morono Y."/>
            <person name="Uchiyama I."/>
            <person name="Ito T."/>
            <person name="Fujiyama A."/>
            <person name="Inagaki F."/>
            <person name="Takami H."/>
        </authorList>
    </citation>
    <scope>NUCLEOTIDE SEQUENCE</scope>
    <source>
        <strain evidence="10">Expedition CK06-06</strain>
    </source>
</reference>
<evidence type="ECO:0008006" key="11">
    <source>
        <dbReference type="Google" id="ProtNLM"/>
    </source>
</evidence>
<dbReference type="CDD" id="cd06582">
    <property type="entry name" value="TM_PBP1_LivH_like"/>
    <property type="match status" value="1"/>
</dbReference>
<evidence type="ECO:0000256" key="7">
    <source>
        <dbReference type="ARBA" id="ARBA00023136"/>
    </source>
</evidence>
<dbReference type="PANTHER" id="PTHR11795:SF442">
    <property type="entry name" value="ABC TRANSPORTER ATP-BINDING PROTEIN"/>
    <property type="match status" value="1"/>
</dbReference>
<dbReference type="Pfam" id="PF02653">
    <property type="entry name" value="BPD_transp_2"/>
    <property type="match status" value="1"/>
</dbReference>
<feature type="transmembrane region" description="Helical" evidence="9">
    <location>
        <begin position="5"/>
        <end position="24"/>
    </location>
</feature>
<comment type="subcellular location">
    <subcellularLocation>
        <location evidence="1">Cell membrane</location>
        <topology evidence="1">Multi-pass membrane protein</topology>
    </subcellularLocation>
</comment>
<dbReference type="AlphaFoldDB" id="X1PDP4"/>
<dbReference type="InterPro" id="IPR001851">
    <property type="entry name" value="ABC_transp_permease"/>
</dbReference>
<feature type="non-terminal residue" evidence="10">
    <location>
        <position position="1"/>
    </location>
</feature>
<evidence type="ECO:0000256" key="4">
    <source>
        <dbReference type="ARBA" id="ARBA00022692"/>
    </source>
</evidence>
<feature type="transmembrane region" description="Helical" evidence="9">
    <location>
        <begin position="49"/>
        <end position="74"/>
    </location>
</feature>
<organism evidence="10">
    <name type="scientific">marine sediment metagenome</name>
    <dbReference type="NCBI Taxonomy" id="412755"/>
    <lineage>
        <taxon>unclassified sequences</taxon>
        <taxon>metagenomes</taxon>
        <taxon>ecological metagenomes</taxon>
    </lineage>
</organism>
<protein>
    <recommendedName>
        <fullName evidence="11">Branched-chain amino acid ABC transporter permease</fullName>
    </recommendedName>
</protein>
<feature type="transmembrane region" description="Helical" evidence="9">
    <location>
        <begin position="86"/>
        <end position="116"/>
    </location>
</feature>
<comment type="caution">
    <text evidence="10">The sequence shown here is derived from an EMBL/GenBank/DDBJ whole genome shotgun (WGS) entry which is preliminary data.</text>
</comment>
<keyword evidence="6 9" id="KW-1133">Transmembrane helix</keyword>
<dbReference type="GO" id="GO:0005886">
    <property type="term" value="C:plasma membrane"/>
    <property type="evidence" value="ECO:0007669"/>
    <property type="project" value="UniProtKB-SubCell"/>
</dbReference>
<dbReference type="PANTHER" id="PTHR11795">
    <property type="entry name" value="BRANCHED-CHAIN AMINO ACID TRANSPORT SYSTEM PERMEASE PROTEIN LIVH"/>
    <property type="match status" value="1"/>
</dbReference>
<comment type="similarity">
    <text evidence="8">Belongs to the binding-protein-dependent transport system permease family. LivHM subfamily.</text>
</comment>
<evidence type="ECO:0000256" key="5">
    <source>
        <dbReference type="ARBA" id="ARBA00022970"/>
    </source>
</evidence>
<keyword evidence="2" id="KW-0813">Transport</keyword>
<evidence type="ECO:0000256" key="2">
    <source>
        <dbReference type="ARBA" id="ARBA00022448"/>
    </source>
</evidence>
<evidence type="ECO:0000256" key="9">
    <source>
        <dbReference type="SAM" id="Phobius"/>
    </source>
</evidence>
<accession>X1PDP4</accession>
<proteinExistence type="inferred from homology"/>
<keyword evidence="5" id="KW-0029">Amino-acid transport</keyword>
<dbReference type="GO" id="GO:0022857">
    <property type="term" value="F:transmembrane transporter activity"/>
    <property type="evidence" value="ECO:0007669"/>
    <property type="project" value="InterPro"/>
</dbReference>
<keyword evidence="3" id="KW-1003">Cell membrane</keyword>
<keyword evidence="7 9" id="KW-0472">Membrane</keyword>
<evidence type="ECO:0000256" key="8">
    <source>
        <dbReference type="ARBA" id="ARBA00037998"/>
    </source>
</evidence>
<sequence>VTYSFARMAITAAGIALAIFLWWLQSKTRFGTIVRAGMTDKEMTEGLGINYGIVATIVFALGCFLAGIAGVLGAQLFGAHLELGMNVLVLAVVVVVVGGMGSVPGALVGGILIGLVVSFGKVLVPGLSMFLVYLVMIVILMIRPTGILGKAITS</sequence>
<dbReference type="EMBL" id="BARV01039093">
    <property type="protein sequence ID" value="GAI53948.1"/>
    <property type="molecule type" value="Genomic_DNA"/>
</dbReference>
<dbReference type="InterPro" id="IPR052157">
    <property type="entry name" value="BCAA_transport_permease"/>
</dbReference>
<evidence type="ECO:0000313" key="10">
    <source>
        <dbReference type="EMBL" id="GAI53948.1"/>
    </source>
</evidence>
<evidence type="ECO:0000256" key="3">
    <source>
        <dbReference type="ARBA" id="ARBA00022475"/>
    </source>
</evidence>
<evidence type="ECO:0000256" key="1">
    <source>
        <dbReference type="ARBA" id="ARBA00004651"/>
    </source>
</evidence>
<evidence type="ECO:0000256" key="6">
    <source>
        <dbReference type="ARBA" id="ARBA00022989"/>
    </source>
</evidence>
<dbReference type="GO" id="GO:0006865">
    <property type="term" value="P:amino acid transport"/>
    <property type="evidence" value="ECO:0007669"/>
    <property type="project" value="UniProtKB-KW"/>
</dbReference>
<name>X1PDP4_9ZZZZ</name>
<feature type="transmembrane region" description="Helical" evidence="9">
    <location>
        <begin position="122"/>
        <end position="142"/>
    </location>
</feature>